<evidence type="ECO:0000313" key="3">
    <source>
        <dbReference type="Proteomes" id="UP000715441"/>
    </source>
</evidence>
<feature type="domain" description="Methyltransferase type 11" evidence="1">
    <location>
        <begin position="40"/>
        <end position="129"/>
    </location>
</feature>
<dbReference type="InterPro" id="IPR013216">
    <property type="entry name" value="Methyltransf_11"/>
</dbReference>
<gene>
    <name evidence="2" type="ORF">HFP15_39305</name>
</gene>
<dbReference type="SUPFAM" id="SSF53335">
    <property type="entry name" value="S-adenosyl-L-methionine-dependent methyltransferases"/>
    <property type="match status" value="1"/>
</dbReference>
<reference evidence="2 3" key="1">
    <citation type="submission" date="2020-04" db="EMBL/GenBank/DDBJ databases">
        <title>Novel species.</title>
        <authorList>
            <person name="Teo W.F.A."/>
            <person name="Lipun K."/>
            <person name="Srisuk N."/>
            <person name="Duangmal K."/>
        </authorList>
    </citation>
    <scope>NUCLEOTIDE SEQUENCE [LARGE SCALE GENOMIC DNA]</scope>
    <source>
        <strain evidence="2 3">K13G38</strain>
    </source>
</reference>
<dbReference type="PANTHER" id="PTHR42912:SF45">
    <property type="entry name" value="23S RRNA (GUANINE(745)-N(1))-METHYLTRANSFERASE"/>
    <property type="match status" value="1"/>
</dbReference>
<dbReference type="Pfam" id="PF08241">
    <property type="entry name" value="Methyltransf_11"/>
    <property type="match status" value="1"/>
</dbReference>
<dbReference type="PANTHER" id="PTHR42912">
    <property type="entry name" value="METHYLTRANSFERASE"/>
    <property type="match status" value="1"/>
</dbReference>
<proteinExistence type="predicted"/>
<protein>
    <submittedName>
        <fullName evidence="2">Class I SAM-dependent methyltransferase</fullName>
    </submittedName>
</protein>
<organism evidence="2 3">
    <name type="scientific">Amycolatopsis acididurans</name>
    <dbReference type="NCBI Taxonomy" id="2724524"/>
    <lineage>
        <taxon>Bacteria</taxon>
        <taxon>Bacillati</taxon>
        <taxon>Actinomycetota</taxon>
        <taxon>Actinomycetes</taxon>
        <taxon>Pseudonocardiales</taxon>
        <taxon>Pseudonocardiaceae</taxon>
        <taxon>Amycolatopsis</taxon>
    </lineage>
</organism>
<dbReference type="Gene3D" id="3.40.50.150">
    <property type="entry name" value="Vaccinia Virus protein VP39"/>
    <property type="match status" value="1"/>
</dbReference>
<dbReference type="GO" id="GO:0008168">
    <property type="term" value="F:methyltransferase activity"/>
    <property type="evidence" value="ECO:0007669"/>
    <property type="project" value="UniProtKB-KW"/>
</dbReference>
<dbReference type="Proteomes" id="UP000715441">
    <property type="component" value="Unassembled WGS sequence"/>
</dbReference>
<dbReference type="CDD" id="cd02440">
    <property type="entry name" value="AdoMet_MTases"/>
    <property type="match status" value="1"/>
</dbReference>
<name>A0ABX1JHR6_9PSEU</name>
<dbReference type="GO" id="GO:0032259">
    <property type="term" value="P:methylation"/>
    <property type="evidence" value="ECO:0007669"/>
    <property type="project" value="UniProtKB-KW"/>
</dbReference>
<evidence type="ECO:0000313" key="2">
    <source>
        <dbReference type="EMBL" id="NKQ58909.1"/>
    </source>
</evidence>
<comment type="caution">
    <text evidence="2">The sequence shown here is derived from an EMBL/GenBank/DDBJ whole genome shotgun (WGS) entry which is preliminary data.</text>
</comment>
<keyword evidence="3" id="KW-1185">Reference proteome</keyword>
<dbReference type="InterPro" id="IPR029063">
    <property type="entry name" value="SAM-dependent_MTases_sf"/>
</dbReference>
<keyword evidence="2" id="KW-0489">Methyltransferase</keyword>
<dbReference type="RefSeq" id="WP_168523188.1">
    <property type="nucleotide sequence ID" value="NZ_JAAXLS010000070.1"/>
</dbReference>
<sequence>MLDYVVEAPRYDETRGGDERADAAAAAIERLLPSDVRVVLDVACGTGIVTGRLAGPGREIYGVDRSRGMLAFAGRRIPGHFTRGDATRLPFRAASFDAVVLIWVLHLLRDVPAAIAEAARVLRPGGVVVTTVDKNGPGRDRFALVAELAARHGLRPAGETRFTGFGQGEGGPDPVYRLVALSSASRR</sequence>
<dbReference type="EMBL" id="JAAXLS010000070">
    <property type="protein sequence ID" value="NKQ58909.1"/>
    <property type="molecule type" value="Genomic_DNA"/>
</dbReference>
<accession>A0ABX1JHR6</accession>
<dbReference type="InterPro" id="IPR050508">
    <property type="entry name" value="Methyltransf_Superfamily"/>
</dbReference>
<keyword evidence="2" id="KW-0808">Transferase</keyword>
<evidence type="ECO:0000259" key="1">
    <source>
        <dbReference type="Pfam" id="PF08241"/>
    </source>
</evidence>